<dbReference type="AlphaFoldDB" id="A0A133UGE5"/>
<accession>A0A133UGE5</accession>
<keyword evidence="3 6" id="KW-0862">Zinc</keyword>
<feature type="domain" description="Small ribosomal subunit protein eS31" evidence="8">
    <location>
        <begin position="43"/>
        <end position="85"/>
    </location>
</feature>
<feature type="binding site" evidence="6">
    <location>
        <position position="82"/>
    </location>
    <ligand>
        <name>Zn(2+)</name>
        <dbReference type="ChEBI" id="CHEBI:29105"/>
    </ligand>
</feature>
<evidence type="ECO:0000256" key="4">
    <source>
        <dbReference type="ARBA" id="ARBA00022980"/>
    </source>
</evidence>
<evidence type="ECO:0000256" key="2">
    <source>
        <dbReference type="ARBA" id="ARBA00022771"/>
    </source>
</evidence>
<comment type="subunit">
    <text evidence="6">Part of the 30S ribosomal subunit.</text>
</comment>
<dbReference type="InterPro" id="IPR002906">
    <property type="entry name" value="Ribosomal_eS31"/>
</dbReference>
<feature type="binding site" evidence="6">
    <location>
        <position position="61"/>
    </location>
    <ligand>
        <name>Zn(2+)</name>
        <dbReference type="ChEBI" id="CHEBI:29105"/>
    </ligand>
</feature>
<feature type="compositionally biased region" description="Acidic residues" evidence="7">
    <location>
        <begin position="1"/>
        <end position="29"/>
    </location>
</feature>
<dbReference type="GO" id="GO:0003735">
    <property type="term" value="F:structural constituent of ribosome"/>
    <property type="evidence" value="ECO:0007669"/>
    <property type="project" value="InterPro"/>
</dbReference>
<evidence type="ECO:0000313" key="10">
    <source>
        <dbReference type="Proteomes" id="UP000070284"/>
    </source>
</evidence>
<comment type="cofactor">
    <cofactor evidence="6">
        <name>Zn(2+)</name>
        <dbReference type="ChEBI" id="CHEBI:29105"/>
    </cofactor>
    <text evidence="6">Binds 1 zinc ion per subunit.</text>
</comment>
<organism evidence="9 10">
    <name type="scientific">candidate division MSBL1 archaeon SCGC-AAA259E19</name>
    <dbReference type="NCBI Taxonomy" id="1698264"/>
    <lineage>
        <taxon>Archaea</taxon>
        <taxon>Methanobacteriati</taxon>
        <taxon>Methanobacteriota</taxon>
        <taxon>candidate division MSBL1</taxon>
    </lineage>
</organism>
<dbReference type="GO" id="GO:1990904">
    <property type="term" value="C:ribonucleoprotein complex"/>
    <property type="evidence" value="ECO:0007669"/>
    <property type="project" value="UniProtKB-KW"/>
</dbReference>
<evidence type="ECO:0000256" key="3">
    <source>
        <dbReference type="ARBA" id="ARBA00022833"/>
    </source>
</evidence>
<name>A0A133UGE5_9EURY</name>
<dbReference type="Pfam" id="PF01599">
    <property type="entry name" value="Ribosomal_S27"/>
    <property type="match status" value="1"/>
</dbReference>
<dbReference type="NCBIfam" id="NF001669">
    <property type="entry name" value="PRK00432.1"/>
    <property type="match status" value="1"/>
</dbReference>
<dbReference type="GO" id="GO:0006412">
    <property type="term" value="P:translation"/>
    <property type="evidence" value="ECO:0007669"/>
    <property type="project" value="UniProtKB-UniRule"/>
</dbReference>
<feature type="binding site" evidence="6">
    <location>
        <position position="79"/>
    </location>
    <ligand>
        <name>Zn(2+)</name>
        <dbReference type="ChEBI" id="CHEBI:29105"/>
    </ligand>
</feature>
<comment type="similarity">
    <text evidence="6">Belongs to the eukaryotic ribosomal protein eS31 family.</text>
</comment>
<dbReference type="Gene3D" id="6.20.50.150">
    <property type="match status" value="1"/>
</dbReference>
<evidence type="ECO:0000313" key="9">
    <source>
        <dbReference type="EMBL" id="KXA93180.1"/>
    </source>
</evidence>
<dbReference type="PATRIC" id="fig|1698264.3.peg.348"/>
<sequence>MPEEISLEEIEEEEAEEEEPEEVEEEETPEPTKPKKKRDKGKKYELYEVKDGEVNRLKKACPRCGPGIFMADHGERLACGKCGYTEFKTTE</sequence>
<feature type="region of interest" description="Disordered" evidence="7">
    <location>
        <begin position="1"/>
        <end position="42"/>
    </location>
</feature>
<keyword evidence="2 6" id="KW-0863">Zinc-finger</keyword>
<dbReference type="Proteomes" id="UP000070284">
    <property type="component" value="Unassembled WGS sequence"/>
</dbReference>
<keyword evidence="1 6" id="KW-0479">Metal-binding</keyword>
<keyword evidence="5 6" id="KW-0687">Ribonucleoprotein</keyword>
<dbReference type="SMART" id="SM01402">
    <property type="entry name" value="Ribosomal_S27"/>
    <property type="match status" value="1"/>
</dbReference>
<comment type="caution">
    <text evidence="6">Lacks conserved residue(s) required for the propagation of feature annotation.</text>
</comment>
<dbReference type="HAMAP" id="MF_00777">
    <property type="entry name" value="Ribosomal_eS31"/>
    <property type="match status" value="1"/>
</dbReference>
<dbReference type="InterPro" id="IPR011332">
    <property type="entry name" value="Ribosomal_zn-bd"/>
</dbReference>
<gene>
    <name evidence="6" type="primary">rps27ae</name>
    <name evidence="9" type="ORF">AKJ65_06545</name>
</gene>
<feature type="binding site" evidence="6">
    <location>
        <position position="64"/>
    </location>
    <ligand>
        <name>Zn(2+)</name>
        <dbReference type="ChEBI" id="CHEBI:29105"/>
    </ligand>
</feature>
<evidence type="ECO:0000256" key="6">
    <source>
        <dbReference type="HAMAP-Rule" id="MF_00777"/>
    </source>
</evidence>
<dbReference type="InterPro" id="IPR038582">
    <property type="entry name" value="Ribosomal_eS31_euk-type_sf"/>
</dbReference>
<dbReference type="InterPro" id="IPR022845">
    <property type="entry name" value="Ribosomal_eS31_arc"/>
</dbReference>
<dbReference type="GO" id="GO:0008270">
    <property type="term" value="F:zinc ion binding"/>
    <property type="evidence" value="ECO:0007669"/>
    <property type="project" value="UniProtKB-UniRule"/>
</dbReference>
<evidence type="ECO:0000256" key="5">
    <source>
        <dbReference type="ARBA" id="ARBA00023274"/>
    </source>
</evidence>
<proteinExistence type="inferred from homology"/>
<evidence type="ECO:0000259" key="8">
    <source>
        <dbReference type="SMART" id="SM01402"/>
    </source>
</evidence>
<evidence type="ECO:0000256" key="1">
    <source>
        <dbReference type="ARBA" id="ARBA00022723"/>
    </source>
</evidence>
<reference evidence="9 10" key="1">
    <citation type="journal article" date="2016" name="Sci. Rep.">
        <title>Metabolic traits of an uncultured archaeal lineage -MSBL1- from brine pools of the Red Sea.</title>
        <authorList>
            <person name="Mwirichia R."/>
            <person name="Alam I."/>
            <person name="Rashid M."/>
            <person name="Vinu M."/>
            <person name="Ba-Alawi W."/>
            <person name="Anthony Kamau A."/>
            <person name="Kamanda Ngugi D."/>
            <person name="Goker M."/>
            <person name="Klenk H.P."/>
            <person name="Bajic V."/>
            <person name="Stingl U."/>
        </authorList>
    </citation>
    <scope>NUCLEOTIDE SEQUENCE [LARGE SCALE GENOMIC DNA]</scope>
    <source>
        <strain evidence="9">SCGC-AAA259E19</strain>
    </source>
</reference>
<dbReference type="EMBL" id="LHXO01000118">
    <property type="protein sequence ID" value="KXA93180.1"/>
    <property type="molecule type" value="Genomic_DNA"/>
</dbReference>
<evidence type="ECO:0000256" key="7">
    <source>
        <dbReference type="SAM" id="MobiDB-lite"/>
    </source>
</evidence>
<dbReference type="SUPFAM" id="SSF57829">
    <property type="entry name" value="Zn-binding ribosomal proteins"/>
    <property type="match status" value="1"/>
</dbReference>
<protein>
    <recommendedName>
        <fullName evidence="6">Small ribosomal subunit protein eS31</fullName>
    </recommendedName>
</protein>
<dbReference type="GO" id="GO:0005840">
    <property type="term" value="C:ribosome"/>
    <property type="evidence" value="ECO:0007669"/>
    <property type="project" value="UniProtKB-KW"/>
</dbReference>
<keyword evidence="4 6" id="KW-0689">Ribosomal protein</keyword>
<keyword evidence="10" id="KW-1185">Reference proteome</keyword>
<comment type="caution">
    <text evidence="9">The sequence shown here is derived from an EMBL/GenBank/DDBJ whole genome shotgun (WGS) entry which is preliminary data.</text>
</comment>